<reference evidence="1" key="1">
    <citation type="journal article" date="2009" name="PLoS Genet.">
        <title>Sequencing, mapping, and analysis of 27,455 maize full-length cDNAs.</title>
        <authorList>
            <person name="Soderlund C."/>
            <person name="Descour A."/>
            <person name="Kudrna D."/>
            <person name="Bomhoff M."/>
            <person name="Boyd L."/>
            <person name="Currie J."/>
            <person name="Angelova A."/>
            <person name="Collura K."/>
            <person name="Wissotski M."/>
            <person name="Ashley E."/>
            <person name="Morrow D."/>
            <person name="Fernandes J."/>
            <person name="Walbot V."/>
            <person name="Yu Y."/>
        </authorList>
    </citation>
    <scope>NUCLEOTIDE SEQUENCE</scope>
    <source>
        <strain evidence="1">B73</strain>
    </source>
</reference>
<dbReference type="EMBL" id="BT084058">
    <property type="protein sequence ID" value="ACR34411.1"/>
    <property type="molecule type" value="mRNA"/>
</dbReference>
<protein>
    <submittedName>
        <fullName evidence="1">Uncharacterized protein</fullName>
    </submittedName>
</protein>
<accession>C4IZR1</accession>
<dbReference type="AlphaFoldDB" id="C4IZR1"/>
<evidence type="ECO:0000313" key="1">
    <source>
        <dbReference type="EMBL" id="ACR34411.1"/>
    </source>
</evidence>
<name>C4IZR1_MAIZE</name>
<organism evidence="1">
    <name type="scientific">Zea mays</name>
    <name type="common">Maize</name>
    <dbReference type="NCBI Taxonomy" id="4577"/>
    <lineage>
        <taxon>Eukaryota</taxon>
        <taxon>Viridiplantae</taxon>
        <taxon>Streptophyta</taxon>
        <taxon>Embryophyta</taxon>
        <taxon>Tracheophyta</taxon>
        <taxon>Spermatophyta</taxon>
        <taxon>Magnoliopsida</taxon>
        <taxon>Liliopsida</taxon>
        <taxon>Poales</taxon>
        <taxon>Poaceae</taxon>
        <taxon>PACMAD clade</taxon>
        <taxon>Panicoideae</taxon>
        <taxon>Andropogonodae</taxon>
        <taxon>Andropogoneae</taxon>
        <taxon>Tripsacinae</taxon>
        <taxon>Zea</taxon>
    </lineage>
</organism>
<dbReference type="EMBL" id="BT085654">
    <property type="protein sequence ID" value="ACR36007.1"/>
    <property type="molecule type" value="mRNA"/>
</dbReference>
<proteinExistence type="evidence at transcript level"/>
<sequence length="81" mass="9726">MVSQWRLNLGVILLTFHQKPSKIRPSLMEQMVKKMFKKKTKHLMALHKMRVAEQATMICQVMYNISIMRKLISCRNLFWMT</sequence>